<organism evidence="1 2">
    <name type="scientific">Aduncisulcus paluster</name>
    <dbReference type="NCBI Taxonomy" id="2918883"/>
    <lineage>
        <taxon>Eukaryota</taxon>
        <taxon>Metamonada</taxon>
        <taxon>Carpediemonas-like organisms</taxon>
        <taxon>Aduncisulcus</taxon>
    </lineage>
</organism>
<protein>
    <submittedName>
        <fullName evidence="1">Uncharacterized protein</fullName>
    </submittedName>
</protein>
<keyword evidence="2" id="KW-1185">Reference proteome</keyword>
<evidence type="ECO:0000313" key="2">
    <source>
        <dbReference type="Proteomes" id="UP001057375"/>
    </source>
</evidence>
<proteinExistence type="predicted"/>
<name>A0ABQ5KPK5_9EUKA</name>
<gene>
    <name evidence="1" type="ORF">ADUPG1_007764</name>
</gene>
<accession>A0ABQ5KPK5</accession>
<reference evidence="1" key="1">
    <citation type="submission" date="2022-03" db="EMBL/GenBank/DDBJ databases">
        <title>Draft genome sequence of Aduncisulcus paluster, a free-living microaerophilic Fornicata.</title>
        <authorList>
            <person name="Yuyama I."/>
            <person name="Kume K."/>
            <person name="Tamura T."/>
            <person name="Inagaki Y."/>
            <person name="Hashimoto T."/>
        </authorList>
    </citation>
    <scope>NUCLEOTIDE SEQUENCE</scope>
    <source>
        <strain evidence="1">NY0171</strain>
    </source>
</reference>
<evidence type="ECO:0000313" key="1">
    <source>
        <dbReference type="EMBL" id="GKT34406.1"/>
    </source>
</evidence>
<dbReference type="Proteomes" id="UP001057375">
    <property type="component" value="Unassembled WGS sequence"/>
</dbReference>
<sequence length="601" mass="66514">MKYPTSLEEFVSSFCDPLISNIETLGKRLVVLGVVLRGKSDVALQAWKDIKIIKDTIRYFNSLNVFFPSSNSDMYSIMVKLRNLAEKADAIEKLLIDGDKECDIAQHVDPISEEKLFFSYPSKHAIPLLRVVIDTCLIGTSLILNYLDTFSHHFPLSCIESAIPAVSSEGDDTISVSEHIKQLYLTNPRLFISSLLELSSYCCDIDSDGWIMSLMQLCGICEETIDGSKKFNHHLNHTTLHKVYLLVRYPPIYCTMLSQGSEQGEMGEIETEICGPKHSTAAIRSSSPLSPSLQTFLTNYALRTTALAIIRSSLNHLATSGQLLSGALGQVIPMDITSQAPGFYGDFIAGVGEDIAESRKTTGVKLSQMSEKQQGIIQNGSLLKDDEVWWFVHSPYTQFRVLDDLCESRKVKRVMFEIFDDDESELPHFDDGQLVSQLLPGLNVSYIAKDQDVSAFELLEDNDAVRFGVASLHHGEEKREGENGSGDETTFSTSLGMDGIIISILIHPEKLESRMEKGVKDGDKVLSGGSSVVGMFHSETLKMKMDDIIDFILNCSIIRTSEGCDRVLLIAALQPGVSFEDAQSLCAVVGVKQITEIKMCL</sequence>
<dbReference type="EMBL" id="BQXS01010806">
    <property type="protein sequence ID" value="GKT34406.1"/>
    <property type="molecule type" value="Genomic_DNA"/>
</dbReference>
<comment type="caution">
    <text evidence="1">The sequence shown here is derived from an EMBL/GenBank/DDBJ whole genome shotgun (WGS) entry which is preliminary data.</text>
</comment>